<gene>
    <name evidence="3" type="ORF">CUT44_01950</name>
    <name evidence="2" type="ORF">CUT44_10210</name>
</gene>
<organism evidence="3 4">
    <name type="scientific">Streptomyces carminius</name>
    <dbReference type="NCBI Taxonomy" id="2665496"/>
    <lineage>
        <taxon>Bacteria</taxon>
        <taxon>Bacillati</taxon>
        <taxon>Actinomycetota</taxon>
        <taxon>Actinomycetes</taxon>
        <taxon>Kitasatosporales</taxon>
        <taxon>Streptomycetaceae</taxon>
        <taxon>Streptomyces</taxon>
    </lineage>
</organism>
<dbReference type="EMBL" id="PGGW01000038">
    <property type="protein sequence ID" value="PJE98029.1"/>
    <property type="molecule type" value="Genomic_DNA"/>
</dbReference>
<dbReference type="RefSeq" id="WP_100200317.1">
    <property type="nucleotide sequence ID" value="NZ_PGGW01000008.1"/>
</dbReference>
<feature type="region of interest" description="Disordered" evidence="1">
    <location>
        <begin position="285"/>
        <end position="318"/>
    </location>
</feature>
<evidence type="ECO:0000313" key="2">
    <source>
        <dbReference type="EMBL" id="PJE98029.1"/>
    </source>
</evidence>
<evidence type="ECO:0000313" key="3">
    <source>
        <dbReference type="EMBL" id="PJF01855.1"/>
    </source>
</evidence>
<protein>
    <recommendedName>
        <fullName evidence="5">Hydrogenase maturation protease</fullName>
    </recommendedName>
</protein>
<reference evidence="3 4" key="1">
    <citation type="submission" date="2017-11" db="EMBL/GenBank/DDBJ databases">
        <title>Streptomyces carmine sp. nov., a novel actinomycete isolated from Sophora alopecuroides in Xinjiang, China.</title>
        <authorList>
            <person name="Wang Y."/>
            <person name="Luo X."/>
            <person name="Wan C."/>
            <person name="Zhang L."/>
        </authorList>
    </citation>
    <scope>NUCLEOTIDE SEQUENCE [LARGE SCALE GENOMIC DNA]</scope>
    <source>
        <strain evidence="3 4">TRM SA0054</strain>
    </source>
</reference>
<dbReference type="AlphaFoldDB" id="A0A2M8MC97"/>
<proteinExistence type="predicted"/>
<comment type="caution">
    <text evidence="3">The sequence shown here is derived from an EMBL/GenBank/DDBJ whole genome shotgun (WGS) entry which is preliminary data.</text>
</comment>
<sequence length="405" mass="43050">MNDVTPAAPPDAAPPWGAPAGKAEKIVRTCLYEGYLLWPYRRSALKNTKRWTFGGVFPQTCATALGEPYRMRTQVLLDTSGRPAGRTRVSVRVRFLHVVDRGLERAGPDGPEAVDELTVDGERHLAWQEATEREVSVPLVLAAALPGPVRAAVDVPAGTDREPLRDGAGRPAGAVVRRWRALRGTVEITAEPVRADEPAAAAGADDPDEAGAAGAAGVYRLTVDIVNTTPCPVPDADARGAREEACSYAFVSTHTVLHSDTGYFVSLVDPPRRLREAAGACGNQGTWPVLVDDETAGGDGGAPPEAGEEADGGGSSARTVLSSPVTLYDFPEVAPESPGDLFDGTEIDRLLILGVMSLTEEEQREARACDPRAREILDRCAGLGPEELLALHGTIREFRPVREDA</sequence>
<evidence type="ECO:0008006" key="5">
    <source>
        <dbReference type="Google" id="ProtNLM"/>
    </source>
</evidence>
<name>A0A2M8MC97_9ACTN</name>
<dbReference type="EMBL" id="PGGW01000008">
    <property type="protein sequence ID" value="PJF01855.1"/>
    <property type="molecule type" value="Genomic_DNA"/>
</dbReference>
<dbReference type="Proteomes" id="UP000230407">
    <property type="component" value="Unassembled WGS sequence"/>
</dbReference>
<evidence type="ECO:0000256" key="1">
    <source>
        <dbReference type="SAM" id="MobiDB-lite"/>
    </source>
</evidence>
<keyword evidence="4" id="KW-1185">Reference proteome</keyword>
<accession>A0A2M8MC97</accession>
<evidence type="ECO:0000313" key="4">
    <source>
        <dbReference type="Proteomes" id="UP000230407"/>
    </source>
</evidence>